<sequence length="277" mass="31974">MRSSHRRSKIELAERDTQKRKWAAGDDCRSGTFVHLRNCRSGQVTVALIDDTRSGFNARLDIWRQTLESKGFKLSKTKTEYLECKFSDGTHDADIEVKLDAQVIPKRASYKYIGSIIQGNGEIDEDVAHHIGAGWMKWRFASGILCDKNVPLRLKGKFYRVVVQPAMLYGAECWPVKNSHLQKMRVAEMRMLRWMCGYTRRDRIKNKAIRDRVGVASVENKMWESRLRWFGHVKRRRIDAPVMRCERLAMETSLPALGRGKVCVQTILPRPHLLGSN</sequence>
<gene>
    <name evidence="2" type="primary">LOC104244286</name>
</gene>
<reference evidence="2" key="2">
    <citation type="submission" date="2025-08" db="UniProtKB">
        <authorList>
            <consortium name="RefSeq"/>
        </authorList>
    </citation>
    <scope>IDENTIFICATION</scope>
    <source>
        <tissue evidence="2">Leaf</tissue>
    </source>
</reference>
<evidence type="ECO:0000313" key="2">
    <source>
        <dbReference type="RefSeq" id="XP_009797977.1"/>
    </source>
</evidence>
<name>A0A1U7Y1D6_NICSY</name>
<dbReference type="PANTHER" id="PTHR46238:SF8">
    <property type="entry name" value="ENDONUCLEASE_EXONUCLEASE_PHOSPHATASE DOMAIN-CONTAINING PROTEIN"/>
    <property type="match status" value="1"/>
</dbReference>
<reference evidence="1" key="1">
    <citation type="journal article" date="2013" name="Genome Biol.">
        <title>Reference genomes and transcriptomes of Nicotiana sylvestris and Nicotiana tomentosiformis.</title>
        <authorList>
            <person name="Sierro N."/>
            <person name="Battey J.N."/>
            <person name="Ouadi S."/>
            <person name="Bovet L."/>
            <person name="Goepfert S."/>
            <person name="Bakaher N."/>
            <person name="Peitsch M.C."/>
            <person name="Ivanov N.V."/>
        </authorList>
    </citation>
    <scope>NUCLEOTIDE SEQUENCE [LARGE SCALE GENOMIC DNA]</scope>
</reference>
<feature type="non-terminal residue" evidence="2">
    <location>
        <position position="277"/>
    </location>
</feature>
<dbReference type="eggNOG" id="ENOG502S4CJ">
    <property type="taxonomic scope" value="Eukaryota"/>
</dbReference>
<organism evidence="1 2">
    <name type="scientific">Nicotiana sylvestris</name>
    <name type="common">Wood tobacco</name>
    <name type="synonym">South American tobacco</name>
    <dbReference type="NCBI Taxonomy" id="4096"/>
    <lineage>
        <taxon>Eukaryota</taxon>
        <taxon>Viridiplantae</taxon>
        <taxon>Streptophyta</taxon>
        <taxon>Embryophyta</taxon>
        <taxon>Tracheophyta</taxon>
        <taxon>Spermatophyta</taxon>
        <taxon>Magnoliopsida</taxon>
        <taxon>eudicotyledons</taxon>
        <taxon>Gunneridae</taxon>
        <taxon>Pentapetalae</taxon>
        <taxon>asterids</taxon>
        <taxon>lamiids</taxon>
        <taxon>Solanales</taxon>
        <taxon>Solanaceae</taxon>
        <taxon>Nicotianoideae</taxon>
        <taxon>Nicotianeae</taxon>
        <taxon>Nicotiana</taxon>
    </lineage>
</organism>
<dbReference type="OrthoDB" id="768353at2759"/>
<proteinExistence type="predicted"/>
<dbReference type="PANTHER" id="PTHR46238">
    <property type="entry name" value="REVERSE TRANSCRIPTASE DOMAIN-CONTAINING PROTEIN"/>
    <property type="match status" value="1"/>
</dbReference>
<keyword evidence="1" id="KW-1185">Reference proteome</keyword>
<dbReference type="KEGG" id="nsy:104244286"/>
<dbReference type="STRING" id="4096.A0A1U7Y1D6"/>
<dbReference type="RefSeq" id="XP_009797977.1">
    <property type="nucleotide sequence ID" value="XM_009799675.1"/>
</dbReference>
<evidence type="ECO:0000313" key="1">
    <source>
        <dbReference type="Proteomes" id="UP000189701"/>
    </source>
</evidence>
<accession>A0A1U7Y1D6</accession>
<dbReference type="Proteomes" id="UP000189701">
    <property type="component" value="Unplaced"/>
</dbReference>
<protein>
    <submittedName>
        <fullName evidence="2">Uncharacterized protein LOC104244286</fullName>
    </submittedName>
</protein>
<dbReference type="AlphaFoldDB" id="A0A1U7Y1D6"/>
<dbReference type="GeneID" id="104244286"/>